<dbReference type="CDD" id="cd00537">
    <property type="entry name" value="MTHFR"/>
    <property type="match status" value="1"/>
</dbReference>
<dbReference type="AlphaFoldDB" id="A0A0R2CGJ1"/>
<evidence type="ECO:0000256" key="5">
    <source>
        <dbReference type="ARBA" id="ARBA00022827"/>
    </source>
</evidence>
<dbReference type="eggNOG" id="COG0685">
    <property type="taxonomic scope" value="Bacteria"/>
</dbReference>
<comment type="catalytic activity">
    <reaction evidence="7">
        <text>(6S)-5-methyl-5,6,7,8-tetrahydrofolate + NAD(+) = (6R)-5,10-methylene-5,6,7,8-tetrahydrofolate + NADH + H(+)</text>
        <dbReference type="Rhea" id="RHEA:19821"/>
        <dbReference type="ChEBI" id="CHEBI:15378"/>
        <dbReference type="ChEBI" id="CHEBI:15636"/>
        <dbReference type="ChEBI" id="CHEBI:18608"/>
        <dbReference type="ChEBI" id="CHEBI:57540"/>
        <dbReference type="ChEBI" id="CHEBI:57945"/>
        <dbReference type="EC" id="1.5.1.54"/>
    </reaction>
    <physiologicalReaction direction="right-to-left" evidence="7">
        <dbReference type="Rhea" id="RHEA:19823"/>
    </physiologicalReaction>
</comment>
<keyword evidence="4 8" id="KW-0285">Flavoprotein</keyword>
<reference evidence="9 10" key="1">
    <citation type="journal article" date="2015" name="Genome Announc.">
        <title>Expanding the biotechnology potential of lactobacilli through comparative genomics of 213 strains and associated genera.</title>
        <authorList>
            <person name="Sun Z."/>
            <person name="Harris H.M."/>
            <person name="McCann A."/>
            <person name="Guo C."/>
            <person name="Argimon S."/>
            <person name="Zhang W."/>
            <person name="Yang X."/>
            <person name="Jeffery I.B."/>
            <person name="Cooney J.C."/>
            <person name="Kagawa T.F."/>
            <person name="Liu W."/>
            <person name="Song Y."/>
            <person name="Salvetti E."/>
            <person name="Wrobel A."/>
            <person name="Rasinkangas P."/>
            <person name="Parkhill J."/>
            <person name="Rea M.C."/>
            <person name="O'Sullivan O."/>
            <person name="Ritari J."/>
            <person name="Douillard F.P."/>
            <person name="Paul Ross R."/>
            <person name="Yang R."/>
            <person name="Briner A.E."/>
            <person name="Felis G.E."/>
            <person name="de Vos W.M."/>
            <person name="Barrangou R."/>
            <person name="Klaenhammer T.R."/>
            <person name="Caufield P.W."/>
            <person name="Cui Y."/>
            <person name="Zhang H."/>
            <person name="O'Toole P.W."/>
        </authorList>
    </citation>
    <scope>NUCLEOTIDE SEQUENCE [LARGE SCALE GENOMIC DNA]</scope>
    <source>
        <strain evidence="9 10">DSM 20605</strain>
    </source>
</reference>
<evidence type="ECO:0000256" key="2">
    <source>
        <dbReference type="ARBA" id="ARBA00004777"/>
    </source>
</evidence>
<keyword evidence="10" id="KW-1185">Reference proteome</keyword>
<dbReference type="SUPFAM" id="SSF51730">
    <property type="entry name" value="FAD-linked oxidoreductase"/>
    <property type="match status" value="1"/>
</dbReference>
<proteinExistence type="inferred from homology"/>
<dbReference type="InterPro" id="IPR003171">
    <property type="entry name" value="Mehydrof_redctse-like"/>
</dbReference>
<comment type="cofactor">
    <cofactor evidence="1 8">
        <name>FAD</name>
        <dbReference type="ChEBI" id="CHEBI:57692"/>
    </cofactor>
</comment>
<dbReference type="InterPro" id="IPR029041">
    <property type="entry name" value="FAD-linked_oxidoreductase-like"/>
</dbReference>
<dbReference type="STRING" id="1133569.FD21_GL000284"/>
<dbReference type="Pfam" id="PF02219">
    <property type="entry name" value="MTHFR"/>
    <property type="match status" value="1"/>
</dbReference>
<dbReference type="UniPathway" id="UPA00193"/>
<name>A0A0R2CGJ1_9LACO</name>
<evidence type="ECO:0000256" key="3">
    <source>
        <dbReference type="ARBA" id="ARBA00006743"/>
    </source>
</evidence>
<sequence length="286" mass="32066">MQQNPPSLSFEVFPPKNLIANHPAFQQLLQQLADFNPAFISVANSNHWLNFKTSTLAIADTIQTDFQLPAMIHLTARYLSQAQVLQLLPELKANKVKNILVVRGDATPGLADQGDFNHASDLIKFIKKHDHSFQIFAACYPEKHPEAQSLATDIAHLRQKVAAGCDFLISQTFFSNELFYNFQTACSQAGIKIPILAGIMLLDNRQQIIRFLQKSNLTLPPKLQAILATFRVNSAGFKQAGVQFTIDQINDLLDHQVAGIHLYTLNHSKITRRVCQAIHARFLKSK</sequence>
<evidence type="ECO:0000256" key="8">
    <source>
        <dbReference type="RuleBase" id="RU003862"/>
    </source>
</evidence>
<keyword evidence="5 8" id="KW-0274">FAD</keyword>
<comment type="pathway">
    <text evidence="2 8">One-carbon metabolism; tetrahydrofolate interconversion.</text>
</comment>
<comment type="caution">
    <text evidence="9">The sequence shown here is derived from an EMBL/GenBank/DDBJ whole genome shotgun (WGS) entry which is preliminary data.</text>
</comment>
<evidence type="ECO:0000256" key="7">
    <source>
        <dbReference type="ARBA" id="ARBA00048628"/>
    </source>
</evidence>
<dbReference type="GO" id="GO:0009086">
    <property type="term" value="P:methionine biosynthetic process"/>
    <property type="evidence" value="ECO:0007669"/>
    <property type="project" value="TreeGrafter"/>
</dbReference>
<evidence type="ECO:0000256" key="4">
    <source>
        <dbReference type="ARBA" id="ARBA00022630"/>
    </source>
</evidence>
<organism evidence="9 10">
    <name type="scientific">Liquorilactobacillus vini DSM 20605</name>
    <dbReference type="NCBI Taxonomy" id="1133569"/>
    <lineage>
        <taxon>Bacteria</taxon>
        <taxon>Bacillati</taxon>
        <taxon>Bacillota</taxon>
        <taxon>Bacilli</taxon>
        <taxon>Lactobacillales</taxon>
        <taxon>Lactobacillaceae</taxon>
        <taxon>Liquorilactobacillus</taxon>
    </lineage>
</organism>
<dbReference type="PATRIC" id="fig|1133569.4.peg.302"/>
<gene>
    <name evidence="9" type="ORF">FD21_GL000284</name>
</gene>
<dbReference type="GO" id="GO:0005829">
    <property type="term" value="C:cytosol"/>
    <property type="evidence" value="ECO:0007669"/>
    <property type="project" value="TreeGrafter"/>
</dbReference>
<dbReference type="PANTHER" id="PTHR45754:SF3">
    <property type="entry name" value="METHYLENETETRAHYDROFOLATE REDUCTASE (NADPH)"/>
    <property type="match status" value="1"/>
</dbReference>
<dbReference type="PANTHER" id="PTHR45754">
    <property type="entry name" value="METHYLENETETRAHYDROFOLATE REDUCTASE"/>
    <property type="match status" value="1"/>
</dbReference>
<comment type="similarity">
    <text evidence="3 8">Belongs to the methylenetetrahydrofolate reductase family.</text>
</comment>
<dbReference type="GO" id="GO:0106312">
    <property type="term" value="F:methylenetetrahydrofolate reductase (NADH) activity"/>
    <property type="evidence" value="ECO:0007669"/>
    <property type="project" value="UniProtKB-EC"/>
</dbReference>
<dbReference type="Gene3D" id="3.20.20.220">
    <property type="match status" value="1"/>
</dbReference>
<evidence type="ECO:0000256" key="6">
    <source>
        <dbReference type="ARBA" id="ARBA00023002"/>
    </source>
</evidence>
<dbReference type="GO" id="GO:0071949">
    <property type="term" value="F:FAD binding"/>
    <property type="evidence" value="ECO:0007669"/>
    <property type="project" value="TreeGrafter"/>
</dbReference>
<evidence type="ECO:0000313" key="10">
    <source>
        <dbReference type="Proteomes" id="UP000051576"/>
    </source>
</evidence>
<dbReference type="EMBL" id="AYYX01000012">
    <property type="protein sequence ID" value="KRM89124.1"/>
    <property type="molecule type" value="Genomic_DNA"/>
</dbReference>
<dbReference type="GO" id="GO:0035999">
    <property type="term" value="P:tetrahydrofolate interconversion"/>
    <property type="evidence" value="ECO:0007669"/>
    <property type="project" value="UniProtKB-UniPathway"/>
</dbReference>
<protein>
    <recommendedName>
        <fullName evidence="8">Methylenetetrahydrofolate reductase</fullName>
    </recommendedName>
</protein>
<evidence type="ECO:0000256" key="1">
    <source>
        <dbReference type="ARBA" id="ARBA00001974"/>
    </source>
</evidence>
<dbReference type="Proteomes" id="UP000051576">
    <property type="component" value="Unassembled WGS sequence"/>
</dbReference>
<accession>A0A0R2CGJ1</accession>
<keyword evidence="6 8" id="KW-0560">Oxidoreductase</keyword>
<evidence type="ECO:0000313" key="9">
    <source>
        <dbReference type="EMBL" id="KRM89124.1"/>
    </source>
</evidence>
<dbReference type="RefSeq" id="WP_010580859.1">
    <property type="nucleotide sequence ID" value="NZ_AHYZ01000130.1"/>
</dbReference>